<name>A0A7W5DUI5_9BACT</name>
<dbReference type="Proteomes" id="UP000536179">
    <property type="component" value="Unassembled WGS sequence"/>
</dbReference>
<comment type="caution">
    <text evidence="2">The sequence shown here is derived from an EMBL/GenBank/DDBJ whole genome shotgun (WGS) entry which is preliminary data.</text>
</comment>
<sequence>MTTPISDVFDAINQGGVVVVGSFDTHAISPADEDRLRTFIRETDRLARSDAPGDAPPLCLRSACWAAQTMHFLCRTLLDRIDVATELPADLAANRPSGTSASEHWSVDLVLRVLADIDRRCAGANQLDPLRTTIRELAARWPLSAIGIQTDLSPKSMSVVLSHPTLRRILVDRIVARGDADRANLPCVADEIAAATPTKIPQL</sequence>
<dbReference type="EMBL" id="JACHXU010000001">
    <property type="protein sequence ID" value="MBB3204298.1"/>
    <property type="molecule type" value="Genomic_DNA"/>
</dbReference>
<evidence type="ECO:0000259" key="1">
    <source>
        <dbReference type="Pfam" id="PF19920"/>
    </source>
</evidence>
<protein>
    <recommendedName>
        <fullName evidence="1">MoxR-vWA-beta-propeller ternary system domain-containing protein</fullName>
    </recommendedName>
</protein>
<evidence type="ECO:0000313" key="3">
    <source>
        <dbReference type="Proteomes" id="UP000536179"/>
    </source>
</evidence>
<evidence type="ECO:0000313" key="2">
    <source>
        <dbReference type="EMBL" id="MBB3204298.1"/>
    </source>
</evidence>
<dbReference type="AlphaFoldDB" id="A0A7W5DUI5"/>
<organism evidence="2 3">
    <name type="scientific">Aporhodopirellula rubra</name>
    <dbReference type="NCBI Taxonomy" id="980271"/>
    <lineage>
        <taxon>Bacteria</taxon>
        <taxon>Pseudomonadati</taxon>
        <taxon>Planctomycetota</taxon>
        <taxon>Planctomycetia</taxon>
        <taxon>Pirellulales</taxon>
        <taxon>Pirellulaceae</taxon>
        <taxon>Aporhodopirellula</taxon>
    </lineage>
</organism>
<dbReference type="RefSeq" id="WP_184300198.1">
    <property type="nucleotide sequence ID" value="NZ_JACHXU010000001.1"/>
</dbReference>
<dbReference type="Pfam" id="PF19920">
    <property type="entry name" value="bpX4"/>
    <property type="match status" value="1"/>
</dbReference>
<feature type="domain" description="MoxR-vWA-beta-propeller ternary system" evidence="1">
    <location>
        <begin position="5"/>
        <end position="195"/>
    </location>
</feature>
<proteinExistence type="predicted"/>
<gene>
    <name evidence="2" type="ORF">FHS27_000062</name>
</gene>
<dbReference type="InterPro" id="IPR045549">
    <property type="entry name" value="bpX4"/>
</dbReference>
<accession>A0A7W5DUI5</accession>
<keyword evidence="3" id="KW-1185">Reference proteome</keyword>
<reference evidence="2 3" key="1">
    <citation type="submission" date="2020-08" db="EMBL/GenBank/DDBJ databases">
        <title>Genomic Encyclopedia of Type Strains, Phase III (KMG-III): the genomes of soil and plant-associated and newly described type strains.</title>
        <authorList>
            <person name="Whitman W."/>
        </authorList>
    </citation>
    <scope>NUCLEOTIDE SEQUENCE [LARGE SCALE GENOMIC DNA]</scope>
    <source>
        <strain evidence="2 3">CECT 8075</strain>
    </source>
</reference>